<evidence type="ECO:0000259" key="2">
    <source>
        <dbReference type="Pfam" id="PF02625"/>
    </source>
</evidence>
<feature type="compositionally biased region" description="Low complexity" evidence="1">
    <location>
        <begin position="295"/>
        <end position="306"/>
    </location>
</feature>
<dbReference type="Gene3D" id="3.40.50.720">
    <property type="entry name" value="NAD(P)-binding Rossmann-like Domain"/>
    <property type="match status" value="1"/>
</dbReference>
<feature type="compositionally biased region" description="Low complexity" evidence="1">
    <location>
        <begin position="272"/>
        <end position="283"/>
    </location>
</feature>
<dbReference type="EMBL" id="CADCWL010000207">
    <property type="protein sequence ID" value="CAA9579335.1"/>
    <property type="molecule type" value="Genomic_DNA"/>
</dbReference>
<dbReference type="SUPFAM" id="SSF51735">
    <property type="entry name" value="NAD(P)-binding Rossmann-fold domains"/>
    <property type="match status" value="1"/>
</dbReference>
<sequence length="306" mass="31901">MSDPGPPNGRAARALHERLTAALDAREPVAVGTVVRGSPLGAKLLVLPEEIVGGLGDTQLDALVAADARRLLREERSETRPYPVADAAAAVEVFLETFPPPPTLLIFGAVHVAQALCRFAKALGFDVVVTDARAKLATPERFPEADRIIRAWPDEALEELTIAANTYVAILTHDPKFDEPALLGSLETPAAYVGAVGSRSTNRDRRRRLLDAGLAPEQLARVRGPIGLDIGADTPEEMAISILAEIIAVRHGRAGGPLTEATGPIRGRPGEADGATEAAAQADPPSTAPGPRVRAGSSSAPSASSS</sequence>
<gene>
    <name evidence="4" type="ORF">AVDCRST_MAG19-3681</name>
</gene>
<protein>
    <submittedName>
        <fullName evidence="4">Xanthine and CO dehydrogenases maturation factor, XdhC/CoxF family</fullName>
    </submittedName>
</protein>
<dbReference type="Pfam" id="PF02625">
    <property type="entry name" value="XdhC_CoxI"/>
    <property type="match status" value="1"/>
</dbReference>
<dbReference type="AlphaFoldDB" id="A0A6J4VH45"/>
<evidence type="ECO:0000256" key="1">
    <source>
        <dbReference type="SAM" id="MobiDB-lite"/>
    </source>
</evidence>
<dbReference type="Pfam" id="PF13478">
    <property type="entry name" value="XdhC_C"/>
    <property type="match status" value="1"/>
</dbReference>
<feature type="domain" description="XdhC Rossmann" evidence="3">
    <location>
        <begin position="104"/>
        <end position="246"/>
    </location>
</feature>
<dbReference type="InterPro" id="IPR003777">
    <property type="entry name" value="XdhC_CoxI"/>
</dbReference>
<dbReference type="PANTHER" id="PTHR30388">
    <property type="entry name" value="ALDEHYDE OXIDOREDUCTASE MOLYBDENUM COFACTOR ASSEMBLY PROTEIN"/>
    <property type="match status" value="1"/>
</dbReference>
<dbReference type="InterPro" id="IPR036291">
    <property type="entry name" value="NAD(P)-bd_dom_sf"/>
</dbReference>
<feature type="region of interest" description="Disordered" evidence="1">
    <location>
        <begin position="254"/>
        <end position="306"/>
    </location>
</feature>
<evidence type="ECO:0000313" key="4">
    <source>
        <dbReference type="EMBL" id="CAA9579335.1"/>
    </source>
</evidence>
<dbReference type="PANTHER" id="PTHR30388:SF4">
    <property type="entry name" value="MOLYBDENUM COFACTOR INSERTION CHAPERONE PAOD"/>
    <property type="match status" value="1"/>
</dbReference>
<proteinExistence type="predicted"/>
<organism evidence="4">
    <name type="scientific">uncultured Thermomicrobiales bacterium</name>
    <dbReference type="NCBI Taxonomy" id="1645740"/>
    <lineage>
        <taxon>Bacteria</taxon>
        <taxon>Pseudomonadati</taxon>
        <taxon>Thermomicrobiota</taxon>
        <taxon>Thermomicrobia</taxon>
        <taxon>Thermomicrobiales</taxon>
        <taxon>environmental samples</taxon>
    </lineage>
</organism>
<name>A0A6J4VH45_9BACT</name>
<feature type="domain" description="XdhC- CoxI" evidence="2">
    <location>
        <begin position="23"/>
        <end position="82"/>
    </location>
</feature>
<dbReference type="InterPro" id="IPR052698">
    <property type="entry name" value="MoCofactor_Util/Proc"/>
</dbReference>
<accession>A0A6J4VH45</accession>
<reference evidence="4" key="1">
    <citation type="submission" date="2020-02" db="EMBL/GenBank/DDBJ databases">
        <authorList>
            <person name="Meier V. D."/>
        </authorList>
    </citation>
    <scope>NUCLEOTIDE SEQUENCE</scope>
    <source>
        <strain evidence="4">AVDCRST_MAG19</strain>
    </source>
</reference>
<dbReference type="InterPro" id="IPR027051">
    <property type="entry name" value="XdhC_Rossmann_dom"/>
</dbReference>
<evidence type="ECO:0000259" key="3">
    <source>
        <dbReference type="Pfam" id="PF13478"/>
    </source>
</evidence>